<dbReference type="InterPro" id="IPR038765">
    <property type="entry name" value="Papain-like_cys_pep_sf"/>
</dbReference>
<dbReference type="AlphaFoldDB" id="A0A914AC78"/>
<feature type="region of interest" description="Disordered" evidence="8">
    <location>
        <begin position="382"/>
        <end position="403"/>
    </location>
</feature>
<dbReference type="InterPro" id="IPR050164">
    <property type="entry name" value="Peptidase_C19"/>
</dbReference>
<dbReference type="Pfam" id="PF00443">
    <property type="entry name" value="UCH"/>
    <property type="match status" value="1"/>
</dbReference>
<evidence type="ECO:0000313" key="12">
    <source>
        <dbReference type="Proteomes" id="UP000887568"/>
    </source>
</evidence>
<name>A0A914AC78_PATMI</name>
<dbReference type="PANTHER" id="PTHR24006:SF888">
    <property type="entry name" value="UBIQUITIN CARBOXYL-TERMINAL HYDROLASE 30"/>
    <property type="match status" value="1"/>
</dbReference>
<accession>A0A914AC78</accession>
<feature type="region of interest" description="Disordered" evidence="8">
    <location>
        <begin position="495"/>
        <end position="553"/>
    </location>
</feature>
<dbReference type="GO" id="GO:0004843">
    <property type="term" value="F:cysteine-type deubiquitinase activity"/>
    <property type="evidence" value="ECO:0007669"/>
    <property type="project" value="UniProtKB-EC"/>
</dbReference>
<evidence type="ECO:0000256" key="1">
    <source>
        <dbReference type="ARBA" id="ARBA00000707"/>
    </source>
</evidence>
<dbReference type="GO" id="GO:0005634">
    <property type="term" value="C:nucleus"/>
    <property type="evidence" value="ECO:0007669"/>
    <property type="project" value="TreeGrafter"/>
</dbReference>
<dbReference type="SUPFAM" id="SSF54001">
    <property type="entry name" value="Cysteine proteinases"/>
    <property type="match status" value="2"/>
</dbReference>
<comment type="similarity">
    <text evidence="2">Belongs to the peptidase C19 family.</text>
</comment>
<feature type="region of interest" description="Disordered" evidence="8">
    <location>
        <begin position="566"/>
        <end position="644"/>
    </location>
</feature>
<keyword evidence="9" id="KW-0812">Transmembrane</keyword>
<reference evidence="11" key="1">
    <citation type="submission" date="2022-11" db="UniProtKB">
        <authorList>
            <consortium name="EnsemblMetazoa"/>
        </authorList>
    </citation>
    <scope>IDENTIFICATION</scope>
</reference>
<dbReference type="EnsemblMetazoa" id="XM_038205405.1">
    <property type="protein sequence ID" value="XP_038061333.1"/>
    <property type="gene ID" value="LOC119732038"/>
</dbReference>
<evidence type="ECO:0000256" key="4">
    <source>
        <dbReference type="ARBA" id="ARBA00022670"/>
    </source>
</evidence>
<organism evidence="11 12">
    <name type="scientific">Patiria miniata</name>
    <name type="common">Bat star</name>
    <name type="synonym">Asterina miniata</name>
    <dbReference type="NCBI Taxonomy" id="46514"/>
    <lineage>
        <taxon>Eukaryota</taxon>
        <taxon>Metazoa</taxon>
        <taxon>Echinodermata</taxon>
        <taxon>Eleutherozoa</taxon>
        <taxon>Asterozoa</taxon>
        <taxon>Asteroidea</taxon>
        <taxon>Valvatacea</taxon>
        <taxon>Valvatida</taxon>
        <taxon>Asterinidae</taxon>
        <taxon>Patiria</taxon>
    </lineage>
</organism>
<keyword evidence="4" id="KW-0645">Protease</keyword>
<dbReference type="GO" id="GO:0016579">
    <property type="term" value="P:protein deubiquitination"/>
    <property type="evidence" value="ECO:0007669"/>
    <property type="project" value="InterPro"/>
</dbReference>
<keyword evidence="7" id="KW-0788">Thiol protease</keyword>
<evidence type="ECO:0000256" key="7">
    <source>
        <dbReference type="ARBA" id="ARBA00022807"/>
    </source>
</evidence>
<feature type="transmembrane region" description="Helical" evidence="9">
    <location>
        <begin position="14"/>
        <end position="33"/>
    </location>
</feature>
<dbReference type="Proteomes" id="UP000887568">
    <property type="component" value="Unplaced"/>
</dbReference>
<feature type="compositionally biased region" description="Polar residues" evidence="8">
    <location>
        <begin position="594"/>
        <end position="626"/>
    </location>
</feature>
<dbReference type="OMA" id="INCGIAR"/>
<feature type="compositionally biased region" description="Low complexity" evidence="8">
    <location>
        <begin position="725"/>
        <end position="734"/>
    </location>
</feature>
<dbReference type="EC" id="3.4.19.12" evidence="3"/>
<evidence type="ECO:0000256" key="3">
    <source>
        <dbReference type="ARBA" id="ARBA00012759"/>
    </source>
</evidence>
<keyword evidence="5" id="KW-0833">Ubl conjugation pathway</keyword>
<evidence type="ECO:0000256" key="9">
    <source>
        <dbReference type="SAM" id="Phobius"/>
    </source>
</evidence>
<comment type="catalytic activity">
    <reaction evidence="1">
        <text>Thiol-dependent hydrolysis of ester, thioester, amide, peptide and isopeptide bonds formed by the C-terminal Gly of ubiquitin (a 76-residue protein attached to proteins as an intracellular targeting signal).</text>
        <dbReference type="EC" id="3.4.19.12"/>
    </reaction>
</comment>
<evidence type="ECO:0000313" key="11">
    <source>
        <dbReference type="EnsemblMetazoa" id="XP_038061333.1"/>
    </source>
</evidence>
<dbReference type="GO" id="GO:0006508">
    <property type="term" value="P:proteolysis"/>
    <property type="evidence" value="ECO:0007669"/>
    <property type="project" value="UniProtKB-KW"/>
</dbReference>
<feature type="region of interest" description="Disordered" evidence="8">
    <location>
        <begin position="771"/>
        <end position="797"/>
    </location>
</feature>
<dbReference type="RefSeq" id="XP_038061333.1">
    <property type="nucleotide sequence ID" value="XM_038205405.1"/>
</dbReference>
<sequence>MLAPRGRLIIPEKYLPFLGVGAAVAVTLTYIFWGPDGEGRSHKAGTSKRRKVAGLENLGNTCYLNTILQSLASCPAFVKWLSRALRQGFFKGKHNELAYKLSKTLEVVNDHSANHSGSQVYSPHEVLHALYGCSWRADRDQQDAHELFQFLLSVLGEEREPISSPVPLCDASRLIEPGRNGLTALHSDLHSNIEANLPKVACRDGESPFRGLLANHLLCTVCGHRNPVTYSSFDCLTLPLPTTVFETLSLECILAKFTQRELVQDVECTECSKKLAVKTAPPPPINTAHKVAPPSSRRITPPTPKKVRTAQSVSAVAPPTFPVAPPCSANALPRSRLAPPYSTTILPPPIESTDNNLTPAEAPPAFGQAPPTSYQMHSDLHVRTPPSEELPSNVSDSSDQEINGRNYESVGVSSETAVDNRSDAVLCYHGNGNLATDASSVEKLQEHHRVMENSAAVCNGSLKLDDSEETHSSELKQNGIVTQNLHKATQQMNGTSFQRSGEQTMQETEQTSTVNGSNSDLEIDSSKSDRSLNNRQAENPSEKIKESVHHKSNFQQEQFTELETISERQDSSYKLTPPKCQSTPKPRLQPLIRETTSSSANQSSRPKDTPTSSIFGRIPGTSNISPSELVIQPSDGEESAESSPKCRRRFHKQLTLGKLPQCLCVHLQRVTWLANGLPSRREEHVMFPEYLDMSPYKQTSAVANGTQGGAKLMRLSSDLSEDGATPMTTPMTTPQSRRSSQSFIGGSFLTDPTGRWLVGGCLGQMSPRLTHNASATSEDSSSRGRSHSGEVNGIPDVCSRPPEARYRLASAVVHVGDAFTGHFLTFRRAPSIASEPLSENWLCISDESVYASTAKEVFSQKAYMLYYQRT</sequence>
<feature type="region of interest" description="Disordered" evidence="8">
    <location>
        <begin position="282"/>
        <end position="304"/>
    </location>
</feature>
<evidence type="ECO:0000256" key="2">
    <source>
        <dbReference type="ARBA" id="ARBA00009085"/>
    </source>
</evidence>
<protein>
    <recommendedName>
        <fullName evidence="3">ubiquitinyl hydrolase 1</fullName>
        <ecNumber evidence="3">3.4.19.12</ecNumber>
    </recommendedName>
</protein>
<proteinExistence type="inferred from homology"/>
<dbReference type="PROSITE" id="PS50235">
    <property type="entry name" value="USP_3"/>
    <property type="match status" value="1"/>
</dbReference>
<feature type="domain" description="USP" evidence="10">
    <location>
        <begin position="53"/>
        <end position="870"/>
    </location>
</feature>
<feature type="compositionally biased region" description="Low complexity" evidence="8">
    <location>
        <begin position="502"/>
        <end position="511"/>
    </location>
</feature>
<dbReference type="Gene3D" id="3.90.70.10">
    <property type="entry name" value="Cysteine proteinases"/>
    <property type="match status" value="2"/>
</dbReference>
<evidence type="ECO:0000256" key="6">
    <source>
        <dbReference type="ARBA" id="ARBA00022801"/>
    </source>
</evidence>
<evidence type="ECO:0000256" key="8">
    <source>
        <dbReference type="SAM" id="MobiDB-lite"/>
    </source>
</evidence>
<feature type="region of interest" description="Disordered" evidence="8">
    <location>
        <begin position="721"/>
        <end position="741"/>
    </location>
</feature>
<dbReference type="InterPro" id="IPR028889">
    <property type="entry name" value="USP"/>
</dbReference>
<dbReference type="GO" id="GO:0005829">
    <property type="term" value="C:cytosol"/>
    <property type="evidence" value="ECO:0007669"/>
    <property type="project" value="TreeGrafter"/>
</dbReference>
<feature type="compositionally biased region" description="Basic and acidic residues" evidence="8">
    <location>
        <begin position="540"/>
        <end position="549"/>
    </location>
</feature>
<keyword evidence="9" id="KW-0472">Membrane</keyword>
<evidence type="ECO:0000259" key="10">
    <source>
        <dbReference type="PROSITE" id="PS50235"/>
    </source>
</evidence>
<dbReference type="OrthoDB" id="10068787at2759"/>
<keyword evidence="9" id="KW-1133">Transmembrane helix</keyword>
<dbReference type="PANTHER" id="PTHR24006">
    <property type="entry name" value="UBIQUITIN CARBOXYL-TERMINAL HYDROLASE"/>
    <property type="match status" value="1"/>
</dbReference>
<feature type="compositionally biased region" description="Polar residues" evidence="8">
    <location>
        <begin position="390"/>
        <end position="403"/>
    </location>
</feature>
<keyword evidence="12" id="KW-1185">Reference proteome</keyword>
<dbReference type="GeneID" id="119732038"/>
<evidence type="ECO:0000256" key="5">
    <source>
        <dbReference type="ARBA" id="ARBA00022786"/>
    </source>
</evidence>
<keyword evidence="6" id="KW-0378">Hydrolase</keyword>
<dbReference type="InterPro" id="IPR001394">
    <property type="entry name" value="Peptidase_C19_UCH"/>
</dbReference>